<protein>
    <submittedName>
        <fullName evidence="2">Aminoglycoside phosphotransferase (APT) family kinase protein</fullName>
    </submittedName>
</protein>
<evidence type="ECO:0000313" key="3">
    <source>
        <dbReference type="Proteomes" id="UP000758168"/>
    </source>
</evidence>
<organism evidence="2 3">
    <name type="scientific">Microlunatus capsulatus</name>
    <dbReference type="NCBI Taxonomy" id="99117"/>
    <lineage>
        <taxon>Bacteria</taxon>
        <taxon>Bacillati</taxon>
        <taxon>Actinomycetota</taxon>
        <taxon>Actinomycetes</taxon>
        <taxon>Propionibacteriales</taxon>
        <taxon>Propionibacteriaceae</taxon>
        <taxon>Microlunatus</taxon>
    </lineage>
</organism>
<keyword evidence="2" id="KW-0808">Transferase</keyword>
<dbReference type="Gene3D" id="3.90.1200.10">
    <property type="match status" value="1"/>
</dbReference>
<dbReference type="RefSeq" id="WP_210054717.1">
    <property type="nucleotide sequence ID" value="NZ_BAAAMH010000013.1"/>
</dbReference>
<feature type="domain" description="Aminoglycoside phosphotransferase" evidence="1">
    <location>
        <begin position="43"/>
        <end position="270"/>
    </location>
</feature>
<dbReference type="CDD" id="cd05155">
    <property type="entry name" value="APH_ChoK_like_1"/>
    <property type="match status" value="1"/>
</dbReference>
<accession>A0ABS4Z7R0</accession>
<dbReference type="PANTHER" id="PTHR21310:SF42">
    <property type="entry name" value="BIFUNCTIONAL AAC_APH"/>
    <property type="match status" value="1"/>
</dbReference>
<evidence type="ECO:0000259" key="1">
    <source>
        <dbReference type="Pfam" id="PF01636"/>
    </source>
</evidence>
<proteinExistence type="predicted"/>
<keyword evidence="2" id="KW-0418">Kinase</keyword>
<evidence type="ECO:0000313" key="2">
    <source>
        <dbReference type="EMBL" id="MBP2416765.1"/>
    </source>
</evidence>
<dbReference type="GO" id="GO:0016301">
    <property type="term" value="F:kinase activity"/>
    <property type="evidence" value="ECO:0007669"/>
    <property type="project" value="UniProtKB-KW"/>
</dbReference>
<dbReference type="PANTHER" id="PTHR21310">
    <property type="entry name" value="AMINOGLYCOSIDE PHOSPHOTRANSFERASE-RELATED-RELATED"/>
    <property type="match status" value="1"/>
</dbReference>
<dbReference type="InterPro" id="IPR002575">
    <property type="entry name" value="Aminoglycoside_PTrfase"/>
</dbReference>
<dbReference type="SUPFAM" id="SSF56112">
    <property type="entry name" value="Protein kinase-like (PK-like)"/>
    <property type="match status" value="1"/>
</dbReference>
<dbReference type="Proteomes" id="UP000758168">
    <property type="component" value="Unassembled WGS sequence"/>
</dbReference>
<comment type="caution">
    <text evidence="2">The sequence shown here is derived from an EMBL/GenBank/DDBJ whole genome shotgun (WGS) entry which is preliminary data.</text>
</comment>
<dbReference type="Gene3D" id="3.30.200.20">
    <property type="entry name" value="Phosphorylase Kinase, domain 1"/>
    <property type="match status" value="1"/>
</dbReference>
<dbReference type="InterPro" id="IPR051678">
    <property type="entry name" value="AGP_Transferase"/>
</dbReference>
<dbReference type="Pfam" id="PF01636">
    <property type="entry name" value="APH"/>
    <property type="match status" value="1"/>
</dbReference>
<name>A0ABS4Z7R0_9ACTN</name>
<keyword evidence="3" id="KW-1185">Reference proteome</keyword>
<sequence length="303" mass="31733">MPTPPADVAGPDGRGGITADLVRRLLTAQLPAWADLPVRPVPADGWDNRTYRLGDELLVRLPSAAGYAAAVAKEDRWLPRLAPRLPLAVPEPVATGGPGAGYAWSWSVRRWIPGRPVQGTTPADPVAFARDLAAFLTALRAVDAADGPAPGAHCFHRGGPPAFYDAEVHAALAALGDQVDADACREVWAAALASSWERPPVWFHGDIAPGNLLLDDAGALSAVIDFGTCGVGDPACDLVIAWTLLRGDARAAFRDGVDLDDGTWARARGWALWKALIVSADGGPAAAGPRAVVDEVLADHARR</sequence>
<reference evidence="2 3" key="1">
    <citation type="submission" date="2021-03" db="EMBL/GenBank/DDBJ databases">
        <title>Sequencing the genomes of 1000 actinobacteria strains.</title>
        <authorList>
            <person name="Klenk H.-P."/>
        </authorList>
    </citation>
    <scope>NUCLEOTIDE SEQUENCE [LARGE SCALE GENOMIC DNA]</scope>
    <source>
        <strain evidence="2 3">DSM 12936</strain>
    </source>
</reference>
<dbReference type="InterPro" id="IPR011009">
    <property type="entry name" value="Kinase-like_dom_sf"/>
</dbReference>
<dbReference type="EMBL" id="JAGIOB010000001">
    <property type="protein sequence ID" value="MBP2416765.1"/>
    <property type="molecule type" value="Genomic_DNA"/>
</dbReference>
<gene>
    <name evidence="2" type="ORF">JOF54_001687</name>
</gene>